<dbReference type="KEGG" id="eaz:JHT90_05380"/>
<reference evidence="2 3" key="1">
    <citation type="submission" date="2021-01" db="EMBL/GenBank/DDBJ databases">
        <title>Entomomonas sp. F2A isolated from a house cricket (Acheta domesticus).</title>
        <authorList>
            <person name="Spergser J."/>
            <person name="Busse H.-J."/>
        </authorList>
    </citation>
    <scope>NUCLEOTIDE SEQUENCE [LARGE SCALE GENOMIC DNA]</scope>
    <source>
        <strain evidence="2 3">F2A</strain>
    </source>
</reference>
<dbReference type="Proteomes" id="UP000595278">
    <property type="component" value="Chromosome"/>
</dbReference>
<dbReference type="RefSeq" id="WP_201094960.1">
    <property type="nucleotide sequence ID" value="NZ_CP067393.1"/>
</dbReference>
<name>A0A974NHG3_9GAMM</name>
<gene>
    <name evidence="2" type="ORF">JHT90_05380</name>
</gene>
<evidence type="ECO:0000313" key="2">
    <source>
        <dbReference type="EMBL" id="QQP86671.1"/>
    </source>
</evidence>
<feature type="domain" description="Carboxymuconolactone decarboxylase-like" evidence="1">
    <location>
        <begin position="153"/>
        <end position="237"/>
    </location>
</feature>
<dbReference type="Gene3D" id="1.20.1290.10">
    <property type="entry name" value="AhpD-like"/>
    <property type="match status" value="1"/>
</dbReference>
<dbReference type="GO" id="GO:0051920">
    <property type="term" value="F:peroxiredoxin activity"/>
    <property type="evidence" value="ECO:0007669"/>
    <property type="project" value="InterPro"/>
</dbReference>
<evidence type="ECO:0000313" key="3">
    <source>
        <dbReference type="Proteomes" id="UP000595278"/>
    </source>
</evidence>
<proteinExistence type="predicted"/>
<dbReference type="Pfam" id="PF02627">
    <property type="entry name" value="CMD"/>
    <property type="match status" value="2"/>
</dbReference>
<keyword evidence="3" id="KW-1185">Reference proteome</keyword>
<dbReference type="InterPro" id="IPR029032">
    <property type="entry name" value="AhpD-like"/>
</dbReference>
<dbReference type="PANTHER" id="PTHR33570">
    <property type="entry name" value="4-CARBOXYMUCONOLACTONE DECARBOXYLASE FAMILY PROTEIN"/>
    <property type="match status" value="1"/>
</dbReference>
<dbReference type="InterPro" id="IPR052512">
    <property type="entry name" value="4CMD/NDH-1_regulator"/>
</dbReference>
<organism evidence="2 3">
    <name type="scientific">Entomomonas asaccharolytica</name>
    <dbReference type="NCBI Taxonomy" id="2785331"/>
    <lineage>
        <taxon>Bacteria</taxon>
        <taxon>Pseudomonadati</taxon>
        <taxon>Pseudomonadota</taxon>
        <taxon>Gammaproteobacteria</taxon>
        <taxon>Pseudomonadales</taxon>
        <taxon>Pseudomonadaceae</taxon>
        <taxon>Entomomonas</taxon>
    </lineage>
</organism>
<dbReference type="InterPro" id="IPR003779">
    <property type="entry name" value="CMD-like"/>
</dbReference>
<evidence type="ECO:0000259" key="1">
    <source>
        <dbReference type="Pfam" id="PF02627"/>
    </source>
</evidence>
<dbReference type="PANTHER" id="PTHR33570:SF2">
    <property type="entry name" value="CARBOXYMUCONOLACTONE DECARBOXYLASE-LIKE DOMAIN-CONTAINING PROTEIN"/>
    <property type="match status" value="1"/>
</dbReference>
<dbReference type="AlphaFoldDB" id="A0A974NHG3"/>
<feature type="domain" description="Carboxymuconolactone decarboxylase-like" evidence="1">
    <location>
        <begin position="26"/>
        <end position="91"/>
    </location>
</feature>
<sequence>MKKIICLFTIIFISVFGFINIVEANTVQDNNQRLSAKQQKLVLIAALTATGDLSQLKVALTEGLDTGLTINEIKEVLVQMYAYAGFPRSLNGINTFMSVVNERKAQGIKDNQGREASPITAEGSKYERGKKVLESLTGQQDPGKTSGFGAFAPEIETFLKEHLFADIFERDVLSYKDRELATIAALSSLIGVEPMLQSHMNMGMNIGLTESQLKEVLAIVEVAIGKQQAATGLEVLNKVLASRTH</sequence>
<dbReference type="SUPFAM" id="SSF69118">
    <property type="entry name" value="AhpD-like"/>
    <property type="match status" value="1"/>
</dbReference>
<dbReference type="EMBL" id="CP067393">
    <property type="protein sequence ID" value="QQP86671.1"/>
    <property type="molecule type" value="Genomic_DNA"/>
</dbReference>
<protein>
    <submittedName>
        <fullName evidence="2">Carboxymuconolactone decarboxylase family protein</fullName>
    </submittedName>
</protein>
<accession>A0A974NHG3</accession>